<dbReference type="InterPro" id="IPR008894">
    <property type="entry name" value="QdtA_cupin_dom"/>
</dbReference>
<feature type="domain" description="Sugar 3,4-ketoisomerase QdtA cupin" evidence="1">
    <location>
        <begin position="36"/>
        <end position="142"/>
    </location>
</feature>
<dbReference type="Pfam" id="PF05523">
    <property type="entry name" value="FdtA"/>
    <property type="match status" value="1"/>
</dbReference>
<accession>A0A0G0TVU6</accession>
<dbReference type="EMBL" id="LBYI01000002">
    <property type="protein sequence ID" value="KKR51170.1"/>
    <property type="molecule type" value="Genomic_DNA"/>
</dbReference>
<evidence type="ECO:0000313" key="3">
    <source>
        <dbReference type="Proteomes" id="UP000034531"/>
    </source>
</evidence>
<dbReference type="InterPro" id="IPR014710">
    <property type="entry name" value="RmlC-like_jellyroll"/>
</dbReference>
<reference evidence="2 3" key="1">
    <citation type="journal article" date="2015" name="Nature">
        <title>rRNA introns, odd ribosomes, and small enigmatic genomes across a large radiation of phyla.</title>
        <authorList>
            <person name="Brown C.T."/>
            <person name="Hug L.A."/>
            <person name="Thomas B.C."/>
            <person name="Sharon I."/>
            <person name="Castelle C.J."/>
            <person name="Singh A."/>
            <person name="Wilkins M.J."/>
            <person name="Williams K.H."/>
            <person name="Banfield J.F."/>
        </authorList>
    </citation>
    <scope>NUCLEOTIDE SEQUENCE [LARGE SCALE GENOMIC DNA]</scope>
</reference>
<sequence length="156" mass="17823">MKATFGSDPIDQYSIPVSKRKTKLATIYKLNPRDRKDKPGRLLEVLWDERKPYVDGFDNRYSYTVIFKKSKAFAGNHYHKVKQELFTPLAGKFTIFLENIRTKEKETVLMDAKDHEMIYIHVGIAHKVQAEEAGAVLFVAATSSGVVGDEIPYKLI</sequence>
<organism evidence="2 3">
    <name type="scientific">Candidatus Curtissbacteria bacterium GW2011_GWA1_40_16</name>
    <dbReference type="NCBI Taxonomy" id="1618405"/>
    <lineage>
        <taxon>Bacteria</taxon>
        <taxon>Candidatus Curtissiibacteriota</taxon>
    </lineage>
</organism>
<dbReference type="AlphaFoldDB" id="A0A0G0TVU6"/>
<name>A0A0G0TVU6_9BACT</name>
<proteinExistence type="predicted"/>
<gene>
    <name evidence="2" type="ORF">UT84_C0002G0031</name>
</gene>
<evidence type="ECO:0000259" key="1">
    <source>
        <dbReference type="Pfam" id="PF05523"/>
    </source>
</evidence>
<protein>
    <recommendedName>
        <fullName evidence="1">Sugar 3,4-ketoisomerase QdtA cupin domain-containing protein</fullName>
    </recommendedName>
</protein>
<dbReference type="Gene3D" id="2.60.120.10">
    <property type="entry name" value="Jelly Rolls"/>
    <property type="match status" value="1"/>
</dbReference>
<evidence type="ECO:0000313" key="2">
    <source>
        <dbReference type="EMBL" id="KKR51170.1"/>
    </source>
</evidence>
<dbReference type="InterPro" id="IPR011051">
    <property type="entry name" value="RmlC_Cupin_sf"/>
</dbReference>
<dbReference type="Proteomes" id="UP000034531">
    <property type="component" value="Unassembled WGS sequence"/>
</dbReference>
<comment type="caution">
    <text evidence="2">The sequence shown here is derived from an EMBL/GenBank/DDBJ whole genome shotgun (WGS) entry which is preliminary data.</text>
</comment>
<dbReference type="SUPFAM" id="SSF51182">
    <property type="entry name" value="RmlC-like cupins"/>
    <property type="match status" value="1"/>
</dbReference>